<evidence type="ECO:0000313" key="1">
    <source>
        <dbReference type="EMBL" id="PIO53732.1"/>
    </source>
</evidence>
<name>A0A2G9T846_TELCI</name>
<gene>
    <name evidence="1" type="ORF">TELCIR_24922</name>
</gene>
<organism evidence="1 2">
    <name type="scientific">Teladorsagia circumcincta</name>
    <name type="common">Brown stomach worm</name>
    <name type="synonym">Ostertagia circumcincta</name>
    <dbReference type="NCBI Taxonomy" id="45464"/>
    <lineage>
        <taxon>Eukaryota</taxon>
        <taxon>Metazoa</taxon>
        <taxon>Ecdysozoa</taxon>
        <taxon>Nematoda</taxon>
        <taxon>Chromadorea</taxon>
        <taxon>Rhabditida</taxon>
        <taxon>Rhabditina</taxon>
        <taxon>Rhabditomorpha</taxon>
        <taxon>Strongyloidea</taxon>
        <taxon>Trichostrongylidae</taxon>
        <taxon>Teladorsagia</taxon>
    </lineage>
</organism>
<dbReference type="Proteomes" id="UP000230423">
    <property type="component" value="Unassembled WGS sequence"/>
</dbReference>
<dbReference type="EMBL" id="KZ407525">
    <property type="protein sequence ID" value="PIO53732.1"/>
    <property type="molecule type" value="Genomic_DNA"/>
</dbReference>
<keyword evidence="2" id="KW-1185">Reference proteome</keyword>
<evidence type="ECO:0000313" key="2">
    <source>
        <dbReference type="Proteomes" id="UP000230423"/>
    </source>
</evidence>
<feature type="non-terminal residue" evidence="1">
    <location>
        <position position="71"/>
    </location>
</feature>
<accession>A0A2G9T846</accession>
<sequence length="71" mass="7598">LGDRTPSPPTSERSSPAGGMVVTNVVYGTCNPPHFAGSNGMINSLSAAQQQLKSRSKMHEMAVRQRLITDQ</sequence>
<protein>
    <submittedName>
        <fullName evidence="1">Uncharacterized protein</fullName>
    </submittedName>
</protein>
<feature type="non-terminal residue" evidence="1">
    <location>
        <position position="1"/>
    </location>
</feature>
<reference evidence="1 2" key="1">
    <citation type="submission" date="2015-09" db="EMBL/GenBank/DDBJ databases">
        <title>Draft genome of the parasitic nematode Teladorsagia circumcincta isolate WARC Sus (inbred).</title>
        <authorList>
            <person name="Mitreva M."/>
        </authorList>
    </citation>
    <scope>NUCLEOTIDE SEQUENCE [LARGE SCALE GENOMIC DNA]</scope>
    <source>
        <strain evidence="1 2">S</strain>
    </source>
</reference>
<dbReference type="AlphaFoldDB" id="A0A2G9T846"/>
<dbReference type="OrthoDB" id="674948at2759"/>
<proteinExistence type="predicted"/>